<dbReference type="Pfam" id="PF14064">
    <property type="entry name" value="HmuY"/>
    <property type="match status" value="1"/>
</dbReference>
<proteinExistence type="predicted"/>
<organism evidence="1">
    <name type="scientific">bioreactor metagenome</name>
    <dbReference type="NCBI Taxonomy" id="1076179"/>
    <lineage>
        <taxon>unclassified sequences</taxon>
        <taxon>metagenomes</taxon>
        <taxon>ecological metagenomes</taxon>
    </lineage>
</organism>
<dbReference type="CDD" id="cd12105">
    <property type="entry name" value="HmuY"/>
    <property type="match status" value="1"/>
</dbReference>
<dbReference type="EMBL" id="VSSQ01002900">
    <property type="protein sequence ID" value="MPM17988.1"/>
    <property type="molecule type" value="Genomic_DNA"/>
</dbReference>
<evidence type="ECO:0000313" key="1">
    <source>
        <dbReference type="EMBL" id="MPM17988.1"/>
    </source>
</evidence>
<dbReference type="PROSITE" id="PS51257">
    <property type="entry name" value="PROKAR_LIPOPROTEIN"/>
    <property type="match status" value="1"/>
</dbReference>
<name>A0A644XQF9_9ZZZZ</name>
<protein>
    <recommendedName>
        <fullName evidence="2">HmuY protein</fullName>
    </recommendedName>
</protein>
<gene>
    <name evidence="1" type="ORF">SDC9_64389</name>
</gene>
<accession>A0A644XQF9</accession>
<evidence type="ECO:0008006" key="2">
    <source>
        <dbReference type="Google" id="ProtNLM"/>
    </source>
</evidence>
<reference evidence="1" key="1">
    <citation type="submission" date="2019-08" db="EMBL/GenBank/DDBJ databases">
        <authorList>
            <person name="Kucharzyk K."/>
            <person name="Murdoch R.W."/>
            <person name="Higgins S."/>
            <person name="Loffler F."/>
        </authorList>
    </citation>
    <scope>NUCLEOTIDE SEQUENCE</scope>
</reference>
<comment type="caution">
    <text evidence="1">The sequence shown here is derived from an EMBL/GenBank/DDBJ whole genome shotgun (WGS) entry which is preliminary data.</text>
</comment>
<dbReference type="AlphaFoldDB" id="A0A644XQF9"/>
<dbReference type="InterPro" id="IPR025921">
    <property type="entry name" value="HmuY"/>
</dbReference>
<sequence>MKRSYLLLVLISVLLLSCSKEELTIQPTKQASVSLDVRQYDKWIYFSFLNGIIETPVNPEESLEWDIAFHRWDVKTNGGIAGKGNGSAYMSELTSLDKNLIISNMQESQFKSNVLIKTYMKTPDMTQGPEQRVDVPANPELCKWMVVNMSTIPPGYNMSDKIFLVKSASGKLGAIKFKSYMNETAVKGFVTFEYLYPIN</sequence>